<dbReference type="Pfam" id="PF04205">
    <property type="entry name" value="FMN_bind"/>
    <property type="match status" value="1"/>
</dbReference>
<organism evidence="3 4">
    <name type="scientific">Trujillonella endophytica</name>
    <dbReference type="NCBI Taxonomy" id="673521"/>
    <lineage>
        <taxon>Bacteria</taxon>
        <taxon>Bacillati</taxon>
        <taxon>Actinomycetota</taxon>
        <taxon>Actinomycetes</taxon>
        <taxon>Geodermatophilales</taxon>
        <taxon>Geodermatophilaceae</taxon>
        <taxon>Trujillonella</taxon>
    </lineage>
</organism>
<protein>
    <submittedName>
        <fullName evidence="3">FMN-binding domain-containing protein</fullName>
    </submittedName>
</protein>
<feature type="domain" description="FMN-binding" evidence="2">
    <location>
        <begin position="82"/>
        <end position="160"/>
    </location>
</feature>
<evidence type="ECO:0000259" key="2">
    <source>
        <dbReference type="SMART" id="SM00900"/>
    </source>
</evidence>
<evidence type="ECO:0000313" key="3">
    <source>
        <dbReference type="EMBL" id="SEO62109.1"/>
    </source>
</evidence>
<name>A0A1H8R619_9ACTN</name>
<dbReference type="EMBL" id="FOEE01000002">
    <property type="protein sequence ID" value="SEO62109.1"/>
    <property type="molecule type" value="Genomic_DNA"/>
</dbReference>
<dbReference type="GO" id="GO:0016020">
    <property type="term" value="C:membrane"/>
    <property type="evidence" value="ECO:0007669"/>
    <property type="project" value="InterPro"/>
</dbReference>
<dbReference type="AlphaFoldDB" id="A0A1H8R619"/>
<evidence type="ECO:0000313" key="4">
    <source>
        <dbReference type="Proteomes" id="UP000198960"/>
    </source>
</evidence>
<dbReference type="InterPro" id="IPR007329">
    <property type="entry name" value="FMN-bd"/>
</dbReference>
<gene>
    <name evidence="3" type="ORF">SAMN05660991_01033</name>
</gene>
<keyword evidence="4" id="KW-1185">Reference proteome</keyword>
<dbReference type="Proteomes" id="UP000198960">
    <property type="component" value="Unassembled WGS sequence"/>
</dbReference>
<evidence type="ECO:0000256" key="1">
    <source>
        <dbReference type="SAM" id="MobiDB-lite"/>
    </source>
</evidence>
<dbReference type="SMART" id="SM00900">
    <property type="entry name" value="FMN_bind"/>
    <property type="match status" value="1"/>
</dbReference>
<feature type="region of interest" description="Disordered" evidence="1">
    <location>
        <begin position="43"/>
        <end position="77"/>
    </location>
</feature>
<accession>A0A1H8R619</accession>
<reference evidence="4" key="1">
    <citation type="submission" date="2016-10" db="EMBL/GenBank/DDBJ databases">
        <authorList>
            <person name="Varghese N."/>
            <person name="Submissions S."/>
        </authorList>
    </citation>
    <scope>NUCLEOTIDE SEQUENCE [LARGE SCALE GENOMIC DNA]</scope>
    <source>
        <strain evidence="4">DSM 45413</strain>
    </source>
</reference>
<proteinExistence type="predicted"/>
<dbReference type="STRING" id="673521.SAMN05660991_01033"/>
<dbReference type="Gene3D" id="3.90.1010.20">
    <property type="match status" value="1"/>
</dbReference>
<dbReference type="GO" id="GO:0010181">
    <property type="term" value="F:FMN binding"/>
    <property type="evidence" value="ECO:0007669"/>
    <property type="project" value="InterPro"/>
</dbReference>
<sequence>MVTAVRRIVLWAMSTLTALVLVLGYHTSTSSQMASVESSVLAPVSGSTSSGSGSSSGTPSSSGTGDGTSAAAVTVTGDRVQTRWGPVQVQVTVQAGEITDVSVPQYPDDNGRDRQINARALPILVSETLDAQDAGIDMVSGATVTSEGYVESLQSALDEAGL</sequence>